<evidence type="ECO:0000313" key="2">
    <source>
        <dbReference type="Proteomes" id="UP000273405"/>
    </source>
</evidence>
<name>A0A3A8NCT0_9BACT</name>
<accession>A0A3A8NCT0</accession>
<dbReference type="Proteomes" id="UP000273405">
    <property type="component" value="Unassembled WGS sequence"/>
</dbReference>
<organism evidence="1 2">
    <name type="scientific">Corallococcus sicarius</name>
    <dbReference type="NCBI Taxonomy" id="2316726"/>
    <lineage>
        <taxon>Bacteria</taxon>
        <taxon>Pseudomonadati</taxon>
        <taxon>Myxococcota</taxon>
        <taxon>Myxococcia</taxon>
        <taxon>Myxococcales</taxon>
        <taxon>Cystobacterineae</taxon>
        <taxon>Myxococcaceae</taxon>
        <taxon>Corallococcus</taxon>
    </lineage>
</organism>
<comment type="caution">
    <text evidence="1">The sequence shown here is derived from an EMBL/GenBank/DDBJ whole genome shotgun (WGS) entry which is preliminary data.</text>
</comment>
<evidence type="ECO:0000313" key="1">
    <source>
        <dbReference type="EMBL" id="RKH42167.1"/>
    </source>
</evidence>
<dbReference type="AlphaFoldDB" id="A0A3A8NCT0"/>
<proteinExistence type="predicted"/>
<keyword evidence="2" id="KW-1185">Reference proteome</keyword>
<reference evidence="2" key="1">
    <citation type="submission" date="2018-09" db="EMBL/GenBank/DDBJ databases">
        <authorList>
            <person name="Livingstone P.G."/>
            <person name="Whitworth D.E."/>
        </authorList>
    </citation>
    <scope>NUCLEOTIDE SEQUENCE [LARGE SCALE GENOMIC DNA]</scope>
    <source>
        <strain evidence="2">CA040B</strain>
    </source>
</reference>
<sequence length="85" mass="9906">MHFIQVEFDDWRAAEDCRVSLLENKLARSVNFQVVMKSFVSVGAVEQSEIVVLTFKTDRLNAVQEYLKAPTFKSRSAVYWEVKEF</sequence>
<dbReference type="EMBL" id="RAWG01000092">
    <property type="protein sequence ID" value="RKH42167.1"/>
    <property type="molecule type" value="Genomic_DNA"/>
</dbReference>
<gene>
    <name evidence="1" type="ORF">D7X12_16360</name>
</gene>
<protein>
    <submittedName>
        <fullName evidence="1">Uncharacterized protein</fullName>
    </submittedName>
</protein>